<reference evidence="2 5" key="1">
    <citation type="submission" date="2019-04" db="EMBL/GenBank/DDBJ databases">
        <authorList>
            <consortium name="NARMS: The National Antimicrobial Resistance Monitoring System"/>
        </authorList>
    </citation>
    <scope>NUCLEOTIDE SEQUENCE [LARGE SCALE GENOMIC DNA]</scope>
    <source>
        <strain evidence="2 5">FSIS11919500</strain>
    </source>
</reference>
<dbReference type="EMBL" id="AASEPP010000220">
    <property type="protein sequence ID" value="EFC2249900.1"/>
    <property type="molecule type" value="Genomic_DNA"/>
</dbReference>
<protein>
    <submittedName>
        <fullName evidence="2">YfdX family protein</fullName>
    </submittedName>
</protein>
<proteinExistence type="predicted"/>
<dbReference type="Proteomes" id="UP000531916">
    <property type="component" value="Unassembled WGS sequence"/>
</dbReference>
<dbReference type="Gene3D" id="1.20.120.1940">
    <property type="entry name" value="YfdX protein domain"/>
    <property type="match status" value="1"/>
</dbReference>
<reference evidence="3 4" key="2">
    <citation type="submission" date="2020-06" db="EMBL/GenBank/DDBJ databases">
        <title>REHAB project genomes.</title>
        <authorList>
            <person name="Shaw L.P."/>
        </authorList>
    </citation>
    <scope>NUCLEOTIDE SEQUENCE [LARGE SCALE GENOMIC DNA]</scope>
    <source>
        <strain evidence="3 4">RHB01-C20</strain>
    </source>
</reference>
<name>A0A0L1BJJ2_ECOLX</name>
<accession>A0A0L1BJJ2</accession>
<keyword evidence="1" id="KW-0732">Signal</keyword>
<dbReference type="RefSeq" id="WP_021580263.1">
    <property type="nucleotide sequence ID" value="NZ_BFGA01000017.1"/>
</dbReference>
<feature type="signal peptide" evidence="1">
    <location>
        <begin position="1"/>
        <end position="21"/>
    </location>
</feature>
<evidence type="ECO:0000313" key="2">
    <source>
        <dbReference type="EMBL" id="EFC2249900.1"/>
    </source>
</evidence>
<gene>
    <name evidence="2" type="ORF">E5H86_30120</name>
    <name evidence="3" type="ORF">HVV39_06900</name>
</gene>
<evidence type="ECO:0000256" key="1">
    <source>
        <dbReference type="SAM" id="SignalP"/>
    </source>
</evidence>
<evidence type="ECO:0000313" key="4">
    <source>
        <dbReference type="Proteomes" id="UP000514533"/>
    </source>
</evidence>
<dbReference type="InterPro" id="IPR021236">
    <property type="entry name" value="Uncharacterised_YfdX"/>
</dbReference>
<feature type="chain" id="PRO_5014232549" evidence="1">
    <location>
        <begin position="22"/>
        <end position="203"/>
    </location>
</feature>
<dbReference type="Gene3D" id="6.10.250.2140">
    <property type="match status" value="1"/>
</dbReference>
<dbReference type="EMBL" id="CP055981">
    <property type="protein sequence ID" value="QMS37756.1"/>
    <property type="molecule type" value="Genomic_DNA"/>
</dbReference>
<dbReference type="AlphaFoldDB" id="A0A0L1BJJ2"/>
<dbReference type="Pfam" id="PF10938">
    <property type="entry name" value="YfdX"/>
    <property type="match status" value="1"/>
</dbReference>
<sequence length="203" mass="22292">MKRILTTIALAASLAASVAVADTKTQDTSAAHHPVVTSEKMKMEQRGINIMRDIQYARLTLFSGDTEGAVKLINDANKLLTSEDTTWAQLVRKDKKTPQEGDVYVIINSQLTLAEDFTATPEKQKAIDEANKKLDKGDKKGAIEKLQLAGINISETQWLMPLKQTQQKVKSAQSLMAEGKYYEANLALKGAEDGTIMDTVSLH</sequence>
<evidence type="ECO:0000313" key="3">
    <source>
        <dbReference type="EMBL" id="QMS37756.1"/>
    </source>
</evidence>
<organism evidence="2 5">
    <name type="scientific">Escherichia coli</name>
    <dbReference type="NCBI Taxonomy" id="562"/>
    <lineage>
        <taxon>Bacteria</taxon>
        <taxon>Pseudomonadati</taxon>
        <taxon>Pseudomonadota</taxon>
        <taxon>Gammaproteobacteria</taxon>
        <taxon>Enterobacterales</taxon>
        <taxon>Enterobacteriaceae</taxon>
        <taxon>Escherichia</taxon>
    </lineage>
</organism>
<evidence type="ECO:0000313" key="5">
    <source>
        <dbReference type="Proteomes" id="UP000531916"/>
    </source>
</evidence>
<dbReference type="Proteomes" id="UP000514533">
    <property type="component" value="Chromosome"/>
</dbReference>